<keyword evidence="2" id="KW-1185">Reference proteome</keyword>
<dbReference type="EMBL" id="QGMG01001155">
    <property type="protein sequence ID" value="TVY50405.1"/>
    <property type="molecule type" value="Genomic_DNA"/>
</dbReference>
<reference evidence="1 2" key="1">
    <citation type="submission" date="2018-05" db="EMBL/GenBank/DDBJ databases">
        <title>Whole genome sequencing for identification of molecular markers to develop diagnostic detection tools for the regulated plant pathogen Lachnellula willkommii.</title>
        <authorList>
            <person name="Giroux E."/>
            <person name="Bilodeau G."/>
        </authorList>
    </citation>
    <scope>NUCLEOTIDE SEQUENCE [LARGE SCALE GENOMIC DNA]</scope>
    <source>
        <strain evidence="1 2">CBS 625.97</strain>
    </source>
</reference>
<dbReference type="AlphaFoldDB" id="A0A7D8UK74"/>
<organism evidence="1 2">
    <name type="scientific">Lachnellula cervina</name>
    <dbReference type="NCBI Taxonomy" id="1316786"/>
    <lineage>
        <taxon>Eukaryota</taxon>
        <taxon>Fungi</taxon>
        <taxon>Dikarya</taxon>
        <taxon>Ascomycota</taxon>
        <taxon>Pezizomycotina</taxon>
        <taxon>Leotiomycetes</taxon>
        <taxon>Helotiales</taxon>
        <taxon>Lachnaceae</taxon>
        <taxon>Lachnellula</taxon>
    </lineage>
</organism>
<evidence type="ECO:0008006" key="3">
    <source>
        <dbReference type="Google" id="ProtNLM"/>
    </source>
</evidence>
<feature type="non-terminal residue" evidence="1">
    <location>
        <position position="1"/>
    </location>
</feature>
<name>A0A7D8UK74_9HELO</name>
<evidence type="ECO:0000313" key="1">
    <source>
        <dbReference type="EMBL" id="TVY50405.1"/>
    </source>
</evidence>
<sequence>QIQDKTALQITSEWANPPDPSNPFTQTVSSLSSTPPSIFHINLSRSAFGPAGPATANVVEYVQSWFPASRATPAFQKQIEADFARFEEIFSVGLRGRVGLASGWVLEEQAHEDVEGGKARCFVAVTGWETMGDFEEAVKRDAFKQAIPLLYAWGMPFKMWHVERKVLDGSDVGV</sequence>
<gene>
    <name evidence="1" type="ORF">LCER1_G008997</name>
</gene>
<dbReference type="Proteomes" id="UP000481288">
    <property type="component" value="Unassembled WGS sequence"/>
</dbReference>
<comment type="caution">
    <text evidence="1">The sequence shown here is derived from an EMBL/GenBank/DDBJ whole genome shotgun (WGS) entry which is preliminary data.</text>
</comment>
<dbReference type="OrthoDB" id="3830579at2759"/>
<protein>
    <recommendedName>
        <fullName evidence="3">ABM domain-containing protein</fullName>
    </recommendedName>
</protein>
<proteinExistence type="predicted"/>
<evidence type="ECO:0000313" key="2">
    <source>
        <dbReference type="Proteomes" id="UP000481288"/>
    </source>
</evidence>
<accession>A0A7D8UK74</accession>